<dbReference type="FunFam" id="2.30.180.10:FF:000032">
    <property type="entry name" value="Fasciclin domain-containing protein, putative"/>
    <property type="match status" value="1"/>
</dbReference>
<dbReference type="SMART" id="SM00554">
    <property type="entry name" value="FAS1"/>
    <property type="match status" value="2"/>
</dbReference>
<evidence type="ECO:0000256" key="2">
    <source>
        <dbReference type="SAM" id="SignalP"/>
    </source>
</evidence>
<dbReference type="EMBL" id="MU006222">
    <property type="protein sequence ID" value="KAF2828634.1"/>
    <property type="molecule type" value="Genomic_DNA"/>
</dbReference>
<keyword evidence="5" id="KW-1185">Reference proteome</keyword>
<organism evidence="4 5">
    <name type="scientific">Ophiobolus disseminans</name>
    <dbReference type="NCBI Taxonomy" id="1469910"/>
    <lineage>
        <taxon>Eukaryota</taxon>
        <taxon>Fungi</taxon>
        <taxon>Dikarya</taxon>
        <taxon>Ascomycota</taxon>
        <taxon>Pezizomycotina</taxon>
        <taxon>Dothideomycetes</taxon>
        <taxon>Pleosporomycetidae</taxon>
        <taxon>Pleosporales</taxon>
        <taxon>Pleosporineae</taxon>
        <taxon>Phaeosphaeriaceae</taxon>
        <taxon>Ophiobolus</taxon>
    </lineage>
</organism>
<dbReference type="GO" id="GO:0016236">
    <property type="term" value="P:macroautophagy"/>
    <property type="evidence" value="ECO:0007669"/>
    <property type="project" value="TreeGrafter"/>
</dbReference>
<dbReference type="AlphaFoldDB" id="A0A6A7A754"/>
<keyword evidence="2" id="KW-0732">Signal</keyword>
<gene>
    <name evidence="4" type="ORF">CC86DRAFT_195862</name>
</gene>
<accession>A0A6A7A754</accession>
<feature type="domain" description="FAS1" evidence="3">
    <location>
        <begin position="169"/>
        <end position="297"/>
    </location>
</feature>
<dbReference type="InterPro" id="IPR000782">
    <property type="entry name" value="FAS1_domain"/>
</dbReference>
<evidence type="ECO:0000256" key="1">
    <source>
        <dbReference type="SAM" id="MobiDB-lite"/>
    </source>
</evidence>
<protein>
    <submittedName>
        <fullName evidence="4">Fasciclin-domain-containing protein</fullName>
    </submittedName>
</protein>
<evidence type="ECO:0000313" key="5">
    <source>
        <dbReference type="Proteomes" id="UP000799424"/>
    </source>
</evidence>
<dbReference type="PROSITE" id="PS50213">
    <property type="entry name" value="FAS1"/>
    <property type="match status" value="2"/>
</dbReference>
<sequence length="378" mass="37818">MHFKQLSVLALAGHAFAQQTPTLAQALNATAELSQLSTVLGLVPELVQALSSAQNITILAPSNSAFGRVPNATLQGLTSNTGILSALLQYHVLNGTYRAAQITNSSAFVPTLLTNPLFANVTGGQRVRAIQSNGKVSFFSGLLDNSTVSTADVNFTGGVIHIIDHVLTLPESASKTAVAAGLTSLAGALNATNLTSTVDNLRDVTIFAPANAAFQAIGSGLANLSAADTTNILTYHVVPGVVGYSSGLQNGTVIPTVNGQNLTITINNGSVFVNNAKVVIPDVLIAGGVVHVIDAVLNPSNRTIVNPTASAGAPAFSGASSATNAPFTSGVPTPSRSVAAAGPSASGSSPVGSAGAAPKQTAAVGAILGLGAAMVHFL</sequence>
<name>A0A6A7A754_9PLEO</name>
<dbReference type="InterPro" id="IPR050904">
    <property type="entry name" value="Adhesion/Biosynth-related"/>
</dbReference>
<evidence type="ECO:0000259" key="3">
    <source>
        <dbReference type="PROSITE" id="PS50213"/>
    </source>
</evidence>
<dbReference type="Proteomes" id="UP000799424">
    <property type="component" value="Unassembled WGS sequence"/>
</dbReference>
<dbReference type="PANTHER" id="PTHR10900:SF77">
    <property type="entry name" value="FI19380P1"/>
    <property type="match status" value="1"/>
</dbReference>
<dbReference type="GO" id="GO:0000329">
    <property type="term" value="C:fungal-type vacuole membrane"/>
    <property type="evidence" value="ECO:0007669"/>
    <property type="project" value="TreeGrafter"/>
</dbReference>
<dbReference type="SUPFAM" id="SSF82153">
    <property type="entry name" value="FAS1 domain"/>
    <property type="match status" value="2"/>
</dbReference>
<evidence type="ECO:0000313" key="4">
    <source>
        <dbReference type="EMBL" id="KAF2828634.1"/>
    </source>
</evidence>
<dbReference type="Pfam" id="PF02469">
    <property type="entry name" value="Fasciclin"/>
    <property type="match status" value="2"/>
</dbReference>
<dbReference type="OrthoDB" id="286301at2759"/>
<feature type="domain" description="FAS1" evidence="3">
    <location>
        <begin position="20"/>
        <end position="167"/>
    </location>
</feature>
<feature type="signal peptide" evidence="2">
    <location>
        <begin position="1"/>
        <end position="17"/>
    </location>
</feature>
<dbReference type="PANTHER" id="PTHR10900">
    <property type="entry name" value="PERIOSTIN-RELATED"/>
    <property type="match status" value="1"/>
</dbReference>
<reference evidence="4" key="1">
    <citation type="journal article" date="2020" name="Stud. Mycol.">
        <title>101 Dothideomycetes genomes: a test case for predicting lifestyles and emergence of pathogens.</title>
        <authorList>
            <person name="Haridas S."/>
            <person name="Albert R."/>
            <person name="Binder M."/>
            <person name="Bloem J."/>
            <person name="Labutti K."/>
            <person name="Salamov A."/>
            <person name="Andreopoulos B."/>
            <person name="Baker S."/>
            <person name="Barry K."/>
            <person name="Bills G."/>
            <person name="Bluhm B."/>
            <person name="Cannon C."/>
            <person name="Castanera R."/>
            <person name="Culley D."/>
            <person name="Daum C."/>
            <person name="Ezra D."/>
            <person name="Gonzalez J."/>
            <person name="Henrissat B."/>
            <person name="Kuo A."/>
            <person name="Liang C."/>
            <person name="Lipzen A."/>
            <person name="Lutzoni F."/>
            <person name="Magnuson J."/>
            <person name="Mondo S."/>
            <person name="Nolan M."/>
            <person name="Ohm R."/>
            <person name="Pangilinan J."/>
            <person name="Park H.-J."/>
            <person name="Ramirez L."/>
            <person name="Alfaro M."/>
            <person name="Sun H."/>
            <person name="Tritt A."/>
            <person name="Yoshinaga Y."/>
            <person name="Zwiers L.-H."/>
            <person name="Turgeon B."/>
            <person name="Goodwin S."/>
            <person name="Spatafora J."/>
            <person name="Crous P."/>
            <person name="Grigoriev I."/>
        </authorList>
    </citation>
    <scope>NUCLEOTIDE SEQUENCE</scope>
    <source>
        <strain evidence="4">CBS 113818</strain>
    </source>
</reference>
<proteinExistence type="predicted"/>
<dbReference type="InterPro" id="IPR036378">
    <property type="entry name" value="FAS1_dom_sf"/>
</dbReference>
<feature type="chain" id="PRO_5025617059" evidence="2">
    <location>
        <begin position="18"/>
        <end position="378"/>
    </location>
</feature>
<dbReference type="Gene3D" id="2.30.180.10">
    <property type="entry name" value="FAS1 domain"/>
    <property type="match status" value="2"/>
</dbReference>
<feature type="compositionally biased region" description="Low complexity" evidence="1">
    <location>
        <begin position="334"/>
        <end position="354"/>
    </location>
</feature>
<feature type="region of interest" description="Disordered" evidence="1">
    <location>
        <begin position="327"/>
        <end position="354"/>
    </location>
</feature>